<accession>A0A9P9WU84</accession>
<proteinExistence type="predicted"/>
<keyword evidence="2" id="KW-1185">Reference proteome</keyword>
<organism evidence="1 2">
    <name type="scientific">Neoarthrinium moseri</name>
    <dbReference type="NCBI Taxonomy" id="1658444"/>
    <lineage>
        <taxon>Eukaryota</taxon>
        <taxon>Fungi</taxon>
        <taxon>Dikarya</taxon>
        <taxon>Ascomycota</taxon>
        <taxon>Pezizomycotina</taxon>
        <taxon>Sordariomycetes</taxon>
        <taxon>Xylariomycetidae</taxon>
        <taxon>Amphisphaeriales</taxon>
        <taxon>Apiosporaceae</taxon>
        <taxon>Neoarthrinium</taxon>
    </lineage>
</organism>
<sequence>MATADLPANTAEIDATVPLKSRIIHKFYEPLVLRKALSQASQNRARHVSSEPIDMGNLQQLFFTLVYKIAHVCDDVKGESGASVTSFVVLQSHGNTSTVQYWFASNQRTHGQLEGTKIFIRDLLRLFQTTNREPLEPVSMRRAALRHVLRFNQPRLKFYLETLGLLQPQIFPDASEGSEDQFVRGCEIMIDELLRLQKSRVGLLIIDRSKEGRMPGHTSQECWSELQHTISRIIAYHYSVQCMIRAREEWPALFENFEVHFIPSSTPMERFKRNKSLSADGIVGRMTRKVKVIEQFRRYVETLQGFDLDQRIVSEYQNPSFRPVVHSEVLLLDWLRNSGRLAPEHFFNGWMYIGTSKPPCTLCQYYFEEHQSGVAHRPSHGNLYINWRLPDVLVSQGPAAENDRQVMLDRVLNRIRKDTFDLVKKKVPFTYKEHDSNTFSQPLTHGTWTSDQKSTRILNDAALQMGQLSLSD</sequence>
<dbReference type="PANTHER" id="PTHR42037:SF1">
    <property type="match status" value="1"/>
</dbReference>
<gene>
    <name evidence="1" type="ORF">JX265_002229</name>
</gene>
<dbReference type="Pfam" id="PF14441">
    <property type="entry name" value="OTT_1508_deam"/>
    <property type="match status" value="1"/>
</dbReference>
<protein>
    <submittedName>
        <fullName evidence="1">Uncharacterized protein</fullName>
    </submittedName>
</protein>
<dbReference type="Proteomes" id="UP000829685">
    <property type="component" value="Unassembled WGS sequence"/>
</dbReference>
<dbReference type="EMBL" id="JAFIMR010000004">
    <property type="protein sequence ID" value="KAI1879275.1"/>
    <property type="molecule type" value="Genomic_DNA"/>
</dbReference>
<evidence type="ECO:0000313" key="2">
    <source>
        <dbReference type="Proteomes" id="UP000829685"/>
    </source>
</evidence>
<name>A0A9P9WU84_9PEZI</name>
<comment type="caution">
    <text evidence="1">The sequence shown here is derived from an EMBL/GenBank/DDBJ whole genome shotgun (WGS) entry which is preliminary data.</text>
</comment>
<dbReference type="InterPro" id="IPR027796">
    <property type="entry name" value="OTT_1508_deam-like"/>
</dbReference>
<dbReference type="AlphaFoldDB" id="A0A9P9WU84"/>
<reference evidence="1" key="1">
    <citation type="submission" date="2021-03" db="EMBL/GenBank/DDBJ databases">
        <title>Revisited historic fungal species revealed as producer of novel bioactive compounds through whole genome sequencing and comparative genomics.</title>
        <authorList>
            <person name="Vignolle G.A."/>
            <person name="Hochenegger N."/>
            <person name="Mach R.L."/>
            <person name="Mach-Aigner A.R."/>
            <person name="Javad Rahimi M."/>
            <person name="Salim K.A."/>
            <person name="Chan C.M."/>
            <person name="Lim L.B.L."/>
            <person name="Cai F."/>
            <person name="Druzhinina I.S."/>
            <person name="U'Ren J.M."/>
            <person name="Derntl C."/>
        </authorList>
    </citation>
    <scope>NUCLEOTIDE SEQUENCE</scope>
    <source>
        <strain evidence="1">TUCIM 5799</strain>
    </source>
</reference>
<evidence type="ECO:0000313" key="1">
    <source>
        <dbReference type="EMBL" id="KAI1879275.1"/>
    </source>
</evidence>
<dbReference type="PANTHER" id="PTHR42037">
    <property type="match status" value="1"/>
</dbReference>